<protein>
    <recommendedName>
        <fullName evidence="2">UFSP1/2/DUB catalytic domain-containing protein</fullName>
    </recommendedName>
</protein>
<reference evidence="3" key="1">
    <citation type="journal article" date="2020" name="Fungal Divers.">
        <title>Resolving the Mortierellaceae phylogeny through synthesis of multi-gene phylogenetics and phylogenomics.</title>
        <authorList>
            <person name="Vandepol N."/>
            <person name="Liber J."/>
            <person name="Desiro A."/>
            <person name="Na H."/>
            <person name="Kennedy M."/>
            <person name="Barry K."/>
            <person name="Grigoriev I.V."/>
            <person name="Miller A.N."/>
            <person name="O'Donnell K."/>
            <person name="Stajich J.E."/>
            <person name="Bonito G."/>
        </authorList>
    </citation>
    <scope>NUCLEOTIDE SEQUENCE</scope>
    <source>
        <strain evidence="3">MES-2147</strain>
    </source>
</reference>
<dbReference type="OrthoDB" id="288987at2759"/>
<evidence type="ECO:0000259" key="2">
    <source>
        <dbReference type="Pfam" id="PF07910"/>
    </source>
</evidence>
<sequence length="289" mass="32040">MMLSYVVGHPVAHQNDIQDVDDEVHVARSESSLIPTITELQRQIEFAWTNGFDPTGASQLNHKVVGTKKWIGTTEAWSALCSLGIRCSILDFHAPSGPDGAHPAMLSAIYNYFRSPAWSPLAAPKWNDFSNYEQHDADQKIIRTSKPPLYMQHQGHSRTVIGIEVLTTEELNLLMFDSSRWLHKAIPTLRGEFISKACSPSLGSKAAAGNGLLDAQYLLKAFRLHLNSGKTKSQYQLLGISGLYHQGDSSNGPRRRNILSLLTRNTSLSIGWNDEEAEQSKLVTSTRVT</sequence>
<name>A0A9P6LTX7_9FUNG</name>
<dbReference type="EMBL" id="JAAAHW010009405">
    <property type="protein sequence ID" value="KAF9941493.1"/>
    <property type="molecule type" value="Genomic_DNA"/>
</dbReference>
<dbReference type="AlphaFoldDB" id="A0A9P6LTX7"/>
<dbReference type="Proteomes" id="UP000749646">
    <property type="component" value="Unassembled WGS sequence"/>
</dbReference>
<dbReference type="GO" id="GO:0016787">
    <property type="term" value="F:hydrolase activity"/>
    <property type="evidence" value="ECO:0007669"/>
    <property type="project" value="UniProtKB-KW"/>
</dbReference>
<feature type="domain" description="UFSP1/2/DUB catalytic" evidence="2">
    <location>
        <begin position="30"/>
        <end position="178"/>
    </location>
</feature>
<proteinExistence type="predicted"/>
<comment type="caution">
    <text evidence="3">The sequence shown here is derived from an EMBL/GenBank/DDBJ whole genome shotgun (WGS) entry which is preliminary data.</text>
</comment>
<evidence type="ECO:0000313" key="4">
    <source>
        <dbReference type="Proteomes" id="UP000749646"/>
    </source>
</evidence>
<evidence type="ECO:0000256" key="1">
    <source>
        <dbReference type="ARBA" id="ARBA00022801"/>
    </source>
</evidence>
<accession>A0A9P6LTX7</accession>
<keyword evidence="4" id="KW-1185">Reference proteome</keyword>
<dbReference type="InterPro" id="IPR012462">
    <property type="entry name" value="UFSP1/2_DUB_cat"/>
</dbReference>
<gene>
    <name evidence="3" type="ORF">BGZ65_002862</name>
</gene>
<evidence type="ECO:0000313" key="3">
    <source>
        <dbReference type="EMBL" id="KAF9941493.1"/>
    </source>
</evidence>
<organism evidence="3 4">
    <name type="scientific">Modicella reniformis</name>
    <dbReference type="NCBI Taxonomy" id="1440133"/>
    <lineage>
        <taxon>Eukaryota</taxon>
        <taxon>Fungi</taxon>
        <taxon>Fungi incertae sedis</taxon>
        <taxon>Mucoromycota</taxon>
        <taxon>Mortierellomycotina</taxon>
        <taxon>Mortierellomycetes</taxon>
        <taxon>Mortierellales</taxon>
        <taxon>Mortierellaceae</taxon>
        <taxon>Modicella</taxon>
    </lineage>
</organism>
<dbReference type="Gene3D" id="3.90.70.130">
    <property type="match status" value="1"/>
</dbReference>
<keyword evidence="1" id="KW-0378">Hydrolase</keyword>
<dbReference type="Pfam" id="PF07910">
    <property type="entry name" value="Peptidase_C78"/>
    <property type="match status" value="1"/>
</dbReference>